<sequence length="205" mass="24006">MENYEKEKRNDLPNNKTLYYQFFLKTIIDPLQLPEYQKLYRMQINHNEKWILTGNSQCGGQKLHLLHRKYHKDLDGSIYDMSSTKSGKVDIGLNIQVPIKMKITFKPRAVVCYVSGHIFIADEGSKCIHLLDKDGKFIQFLLREKPDLEYPRESCFKHHSGSSIISHQDKHPTQALVLLFPNHVFMISECCDRVAYFKIEDTDKL</sequence>
<evidence type="ECO:0000313" key="1">
    <source>
        <dbReference type="EMBL" id="KAJ8311893.1"/>
    </source>
</evidence>
<dbReference type="Proteomes" id="UP001217089">
    <property type="component" value="Unassembled WGS sequence"/>
</dbReference>
<protein>
    <submittedName>
        <fullName evidence="1">Uncharacterized protein</fullName>
    </submittedName>
</protein>
<name>A0ABQ9F8D4_TEGGR</name>
<gene>
    <name evidence="1" type="ORF">KUTeg_010554</name>
</gene>
<accession>A0ABQ9F8D4</accession>
<organism evidence="1 2">
    <name type="scientific">Tegillarca granosa</name>
    <name type="common">Malaysian cockle</name>
    <name type="synonym">Anadara granosa</name>
    <dbReference type="NCBI Taxonomy" id="220873"/>
    <lineage>
        <taxon>Eukaryota</taxon>
        <taxon>Metazoa</taxon>
        <taxon>Spiralia</taxon>
        <taxon>Lophotrochozoa</taxon>
        <taxon>Mollusca</taxon>
        <taxon>Bivalvia</taxon>
        <taxon>Autobranchia</taxon>
        <taxon>Pteriomorphia</taxon>
        <taxon>Arcoida</taxon>
        <taxon>Arcoidea</taxon>
        <taxon>Arcidae</taxon>
        <taxon>Tegillarca</taxon>
    </lineage>
</organism>
<keyword evidence="2" id="KW-1185">Reference proteome</keyword>
<proteinExistence type="predicted"/>
<comment type="caution">
    <text evidence="1">The sequence shown here is derived from an EMBL/GenBank/DDBJ whole genome shotgun (WGS) entry which is preliminary data.</text>
</comment>
<reference evidence="1 2" key="1">
    <citation type="submission" date="2022-12" db="EMBL/GenBank/DDBJ databases">
        <title>Chromosome-level genome of Tegillarca granosa.</title>
        <authorList>
            <person name="Kim J."/>
        </authorList>
    </citation>
    <scope>NUCLEOTIDE SEQUENCE [LARGE SCALE GENOMIC DNA]</scope>
    <source>
        <strain evidence="1">Teg-2019</strain>
        <tissue evidence="1">Adductor muscle</tissue>
    </source>
</reference>
<evidence type="ECO:0000313" key="2">
    <source>
        <dbReference type="Proteomes" id="UP001217089"/>
    </source>
</evidence>
<dbReference type="EMBL" id="JARBDR010000455">
    <property type="protein sequence ID" value="KAJ8311893.1"/>
    <property type="molecule type" value="Genomic_DNA"/>
</dbReference>